<sequence length="186" mass="19979">MERNKLKCLWKEKRGIKHDNQAQHAPEKRGECTSYRAGVSAERRDMLGIVRKEPARKHSCTPSVVRYTALVQCIGPVKPPMPAMSAYLRGVDKGSGACSHGHAHLPSCSTGCSARQQRYGHVSEVGIGTVLAPAAGVKIDRGQSHAVEGSIMPPILISGRHCQQHTISFCAQRGNAAAALKVLPLA</sequence>
<dbReference type="Proteomes" id="UP001066276">
    <property type="component" value="Chromosome 4_2"/>
</dbReference>
<gene>
    <name evidence="1" type="ORF">NDU88_001214</name>
</gene>
<evidence type="ECO:0000313" key="2">
    <source>
        <dbReference type="Proteomes" id="UP001066276"/>
    </source>
</evidence>
<reference evidence="1" key="1">
    <citation type="journal article" date="2022" name="bioRxiv">
        <title>Sequencing and chromosome-scale assembly of the giantPleurodeles waltlgenome.</title>
        <authorList>
            <person name="Brown T."/>
            <person name="Elewa A."/>
            <person name="Iarovenko S."/>
            <person name="Subramanian E."/>
            <person name="Araus A.J."/>
            <person name="Petzold A."/>
            <person name="Susuki M."/>
            <person name="Suzuki K.-i.T."/>
            <person name="Hayashi T."/>
            <person name="Toyoda A."/>
            <person name="Oliveira C."/>
            <person name="Osipova E."/>
            <person name="Leigh N.D."/>
            <person name="Simon A."/>
            <person name="Yun M.H."/>
        </authorList>
    </citation>
    <scope>NUCLEOTIDE SEQUENCE</scope>
    <source>
        <strain evidence="1">20211129_DDA</strain>
        <tissue evidence="1">Liver</tissue>
    </source>
</reference>
<accession>A0AAV7SA79</accession>
<comment type="caution">
    <text evidence="1">The sequence shown here is derived from an EMBL/GenBank/DDBJ whole genome shotgun (WGS) entry which is preliminary data.</text>
</comment>
<dbReference type="AlphaFoldDB" id="A0AAV7SA79"/>
<protein>
    <submittedName>
        <fullName evidence="1">Uncharacterized protein</fullName>
    </submittedName>
</protein>
<proteinExistence type="predicted"/>
<evidence type="ECO:0000313" key="1">
    <source>
        <dbReference type="EMBL" id="KAJ1160721.1"/>
    </source>
</evidence>
<keyword evidence="2" id="KW-1185">Reference proteome</keyword>
<dbReference type="EMBL" id="JANPWB010000008">
    <property type="protein sequence ID" value="KAJ1160721.1"/>
    <property type="molecule type" value="Genomic_DNA"/>
</dbReference>
<name>A0AAV7SA79_PLEWA</name>
<organism evidence="1 2">
    <name type="scientific">Pleurodeles waltl</name>
    <name type="common">Iberian ribbed newt</name>
    <dbReference type="NCBI Taxonomy" id="8319"/>
    <lineage>
        <taxon>Eukaryota</taxon>
        <taxon>Metazoa</taxon>
        <taxon>Chordata</taxon>
        <taxon>Craniata</taxon>
        <taxon>Vertebrata</taxon>
        <taxon>Euteleostomi</taxon>
        <taxon>Amphibia</taxon>
        <taxon>Batrachia</taxon>
        <taxon>Caudata</taxon>
        <taxon>Salamandroidea</taxon>
        <taxon>Salamandridae</taxon>
        <taxon>Pleurodelinae</taxon>
        <taxon>Pleurodeles</taxon>
    </lineage>
</organism>